<dbReference type="OrthoDB" id="10686963at2759"/>
<dbReference type="RefSeq" id="XP_001701827.2">
    <property type="nucleotide sequence ID" value="XM_001701775.2"/>
</dbReference>
<dbReference type="GeneID" id="5727178"/>
<keyword evidence="3" id="KW-1185">Reference proteome</keyword>
<dbReference type="InParanoid" id="A0A2K3E039"/>
<dbReference type="PaxDb" id="3055-EDP06803"/>
<gene>
    <name evidence="2" type="ORF">CHLRE_02g074400v5</name>
</gene>
<name>A0A2K3E039_CHLRE</name>
<accession>A0A2K3E039</accession>
<reference evidence="2 3" key="1">
    <citation type="journal article" date="2007" name="Science">
        <title>The Chlamydomonas genome reveals the evolution of key animal and plant functions.</title>
        <authorList>
            <person name="Merchant S.S."/>
            <person name="Prochnik S.E."/>
            <person name="Vallon O."/>
            <person name="Harris E.H."/>
            <person name="Karpowicz S.J."/>
            <person name="Witman G.B."/>
            <person name="Terry A."/>
            <person name="Salamov A."/>
            <person name="Fritz-Laylin L.K."/>
            <person name="Marechal-Drouard L."/>
            <person name="Marshall W.F."/>
            <person name="Qu L.H."/>
            <person name="Nelson D.R."/>
            <person name="Sanderfoot A.A."/>
            <person name="Spalding M.H."/>
            <person name="Kapitonov V.V."/>
            <person name="Ren Q."/>
            <person name="Ferris P."/>
            <person name="Lindquist E."/>
            <person name="Shapiro H."/>
            <person name="Lucas S.M."/>
            <person name="Grimwood J."/>
            <person name="Schmutz J."/>
            <person name="Cardol P."/>
            <person name="Cerutti H."/>
            <person name="Chanfreau G."/>
            <person name="Chen C.L."/>
            <person name="Cognat V."/>
            <person name="Croft M.T."/>
            <person name="Dent R."/>
            <person name="Dutcher S."/>
            <person name="Fernandez E."/>
            <person name="Fukuzawa H."/>
            <person name="Gonzalez-Ballester D."/>
            <person name="Gonzalez-Halphen D."/>
            <person name="Hallmann A."/>
            <person name="Hanikenne M."/>
            <person name="Hippler M."/>
            <person name="Inwood W."/>
            <person name="Jabbari K."/>
            <person name="Kalanon M."/>
            <person name="Kuras R."/>
            <person name="Lefebvre P.A."/>
            <person name="Lemaire S.D."/>
            <person name="Lobanov A.V."/>
            <person name="Lohr M."/>
            <person name="Manuell A."/>
            <person name="Meier I."/>
            <person name="Mets L."/>
            <person name="Mittag M."/>
            <person name="Mittelmeier T."/>
            <person name="Moroney J.V."/>
            <person name="Moseley J."/>
            <person name="Napoli C."/>
            <person name="Nedelcu A.M."/>
            <person name="Niyogi K."/>
            <person name="Novoselov S.V."/>
            <person name="Paulsen I.T."/>
            <person name="Pazour G."/>
            <person name="Purton S."/>
            <person name="Ral J.P."/>
            <person name="Riano-Pachon D.M."/>
            <person name="Riekhof W."/>
            <person name="Rymarquis L."/>
            <person name="Schroda M."/>
            <person name="Stern D."/>
            <person name="Umen J."/>
            <person name="Willows R."/>
            <person name="Wilson N."/>
            <person name="Zimmer S.L."/>
            <person name="Allmer J."/>
            <person name="Balk J."/>
            <person name="Bisova K."/>
            <person name="Chen C.J."/>
            <person name="Elias M."/>
            <person name="Gendler K."/>
            <person name="Hauser C."/>
            <person name="Lamb M.R."/>
            <person name="Ledford H."/>
            <person name="Long J.C."/>
            <person name="Minagawa J."/>
            <person name="Page M.D."/>
            <person name="Pan J."/>
            <person name="Pootakham W."/>
            <person name="Roje S."/>
            <person name="Rose A."/>
            <person name="Stahlberg E."/>
            <person name="Terauchi A.M."/>
            <person name="Yang P."/>
            <person name="Ball S."/>
            <person name="Bowler C."/>
            <person name="Dieckmann C.L."/>
            <person name="Gladyshev V.N."/>
            <person name="Green P."/>
            <person name="Jorgensen R."/>
            <person name="Mayfield S."/>
            <person name="Mueller-Roeber B."/>
            <person name="Rajamani S."/>
            <person name="Sayre R.T."/>
            <person name="Brokstein P."/>
            <person name="Dubchak I."/>
            <person name="Goodstein D."/>
            <person name="Hornick L."/>
            <person name="Huang Y.W."/>
            <person name="Jhaveri J."/>
            <person name="Luo Y."/>
            <person name="Martinez D."/>
            <person name="Ngau W.C."/>
            <person name="Otillar B."/>
            <person name="Poliakov A."/>
            <person name="Porter A."/>
            <person name="Szajkowski L."/>
            <person name="Werner G."/>
            <person name="Zhou K."/>
            <person name="Grigoriev I.V."/>
            <person name="Rokhsar D.S."/>
            <person name="Grossman A.R."/>
        </authorList>
    </citation>
    <scope>NUCLEOTIDE SEQUENCE [LARGE SCALE GENOMIC DNA]</scope>
    <source>
        <strain evidence="3">CC-503</strain>
    </source>
</reference>
<dbReference type="AlphaFoldDB" id="A0A2K3E039"/>
<protein>
    <submittedName>
        <fullName evidence="2">Uncharacterized protein</fullName>
    </submittedName>
</protein>
<feature type="region of interest" description="Disordered" evidence="1">
    <location>
        <begin position="17"/>
        <end position="53"/>
    </location>
</feature>
<proteinExistence type="predicted"/>
<evidence type="ECO:0000313" key="2">
    <source>
        <dbReference type="EMBL" id="PNW86129.1"/>
    </source>
</evidence>
<evidence type="ECO:0000313" key="3">
    <source>
        <dbReference type="Proteomes" id="UP000006906"/>
    </source>
</evidence>
<dbReference type="Gramene" id="PNW86129">
    <property type="protein sequence ID" value="PNW86129"/>
    <property type="gene ID" value="CHLRE_02g074400v5"/>
</dbReference>
<dbReference type="EMBL" id="CM008963">
    <property type="protein sequence ID" value="PNW86129.1"/>
    <property type="molecule type" value="Genomic_DNA"/>
</dbReference>
<organism evidence="2 3">
    <name type="scientific">Chlamydomonas reinhardtii</name>
    <name type="common">Chlamydomonas smithii</name>
    <dbReference type="NCBI Taxonomy" id="3055"/>
    <lineage>
        <taxon>Eukaryota</taxon>
        <taxon>Viridiplantae</taxon>
        <taxon>Chlorophyta</taxon>
        <taxon>core chlorophytes</taxon>
        <taxon>Chlorophyceae</taxon>
        <taxon>CS clade</taxon>
        <taxon>Chlamydomonadales</taxon>
        <taxon>Chlamydomonadaceae</taxon>
        <taxon>Chlamydomonas</taxon>
    </lineage>
</organism>
<dbReference type="KEGG" id="cre:CHLRE_02g074400v5"/>
<dbReference type="ExpressionAtlas" id="A0A2K3E039">
    <property type="expression patterns" value="baseline and differential"/>
</dbReference>
<feature type="compositionally biased region" description="Low complexity" evidence="1">
    <location>
        <begin position="17"/>
        <end position="31"/>
    </location>
</feature>
<feature type="region of interest" description="Disordered" evidence="1">
    <location>
        <begin position="220"/>
        <end position="258"/>
    </location>
</feature>
<sequence>MDLGTWECHAGTALAAAGQQRQQGAPNGAAASTAGVGMQHQPQDEAQEDKSGGDVRVAAASLLPLGSHLLQYTRLCGWRLTAAHMRHTLAQLTALAHAQQQGQSAGATCLRGADAGAAAVPGRVDAAANEGGNNGAAAAGEVTGSLKPHVEKGAAAAALWRGPSSPRIAFATRRPRPTTSTPERHAVLAVGATEAQQEPHGTSSDPTQPAHPVLLRRKRGVPQAAPMQKASAVDSDSGKGKATGGVQPSQPEAKAAACIPAPGGPVWQPLQPTQPHWLEAILVEFWLRRIPAGEDDAFARWSLPWVVAQAQVLHWMEASSLAALLLRAALDGQALYRSNISTIIACMPATAVLCARSFMPPDSWARLVSAFRVPRFGIYSATKALLAFGLISAPPGICGFASGSAQLLMEGVLLGACSMLPPVSTATLLLMLQLLHFRMMRVLEADDRPHAVFGEAAARPTSWGGLPAMCGAEVGSWRCTALQPLLTFSVGLLTAAVCRVSLRLRFWQQRGGVTAAAVSPLGA</sequence>
<evidence type="ECO:0000256" key="1">
    <source>
        <dbReference type="SAM" id="MobiDB-lite"/>
    </source>
</evidence>
<dbReference type="Proteomes" id="UP000006906">
    <property type="component" value="Chromosome 2"/>
</dbReference>